<dbReference type="Proteomes" id="UP000806542">
    <property type="component" value="Unassembled WGS sequence"/>
</dbReference>
<feature type="signal peptide" evidence="1">
    <location>
        <begin position="1"/>
        <end position="24"/>
    </location>
</feature>
<name>A0A9D5R9A0_9FIRM</name>
<keyword evidence="1" id="KW-0732">Signal</keyword>
<feature type="chain" id="PRO_5039258332" description="Lipocalin-like domain-containing protein" evidence="1">
    <location>
        <begin position="25"/>
        <end position="233"/>
    </location>
</feature>
<organism evidence="2 3">
    <name type="scientific">Ructibacterium gallinarum</name>
    <dbReference type="NCBI Taxonomy" id="2779355"/>
    <lineage>
        <taxon>Bacteria</taxon>
        <taxon>Bacillati</taxon>
        <taxon>Bacillota</taxon>
        <taxon>Clostridia</taxon>
        <taxon>Eubacteriales</taxon>
        <taxon>Oscillospiraceae</taxon>
        <taxon>Ructibacterium</taxon>
    </lineage>
</organism>
<accession>A0A9D5R9A0</accession>
<comment type="caution">
    <text evidence="2">The sequence shown here is derived from an EMBL/GenBank/DDBJ whole genome shotgun (WGS) entry which is preliminary data.</text>
</comment>
<evidence type="ECO:0000313" key="3">
    <source>
        <dbReference type="Proteomes" id="UP000806542"/>
    </source>
</evidence>
<proteinExistence type="predicted"/>
<gene>
    <name evidence="2" type="ORF">INF28_10330</name>
</gene>
<dbReference type="EMBL" id="JADCKB010000024">
    <property type="protein sequence ID" value="MBE5040855.1"/>
    <property type="molecule type" value="Genomic_DNA"/>
</dbReference>
<protein>
    <recommendedName>
        <fullName evidence="4">Lipocalin-like domain-containing protein</fullName>
    </recommendedName>
</protein>
<dbReference type="AlphaFoldDB" id="A0A9D5R9A0"/>
<dbReference type="PROSITE" id="PS51257">
    <property type="entry name" value="PROKAR_LIPOPROTEIN"/>
    <property type="match status" value="1"/>
</dbReference>
<dbReference type="RefSeq" id="WP_154557441.1">
    <property type="nucleotide sequence ID" value="NZ_JADCKB010000024.1"/>
</dbReference>
<evidence type="ECO:0008006" key="4">
    <source>
        <dbReference type="Google" id="ProtNLM"/>
    </source>
</evidence>
<keyword evidence="3" id="KW-1185">Reference proteome</keyword>
<evidence type="ECO:0000256" key="1">
    <source>
        <dbReference type="SAM" id="SignalP"/>
    </source>
</evidence>
<reference evidence="2" key="1">
    <citation type="submission" date="2020-10" db="EMBL/GenBank/DDBJ databases">
        <title>ChiBAC.</title>
        <authorList>
            <person name="Zenner C."/>
            <person name="Hitch T.C.A."/>
            <person name="Clavel T."/>
        </authorList>
    </citation>
    <scope>NUCLEOTIDE SEQUENCE</scope>
    <source>
        <strain evidence="2">DSM 107454</strain>
    </source>
</reference>
<sequence>MKKYLNFAGMIGVLCVVFMLSACGGSGRTDAEYEGKYISVSGEAIGMTLTGEDISGFGLELKSGGKGTMTVNGESDTIKWTNDDKNITVKISGTDIVGAIGQDTITFDNMLNMGMKLTFAKEGSEAAKLENTLPESDKRMLGIWQSHTVTDVLGDPIEGFSGDELKMEFAADHTAKVTFKGKDLGSHKWSLVGDWGSLDGDELNINWDITDNGIDVNYSTDDDYFVFGCTKQS</sequence>
<evidence type="ECO:0000313" key="2">
    <source>
        <dbReference type="EMBL" id="MBE5040855.1"/>
    </source>
</evidence>